<sequence length="107" mass="11755">MSGVGRRRRRRRRLLLLLHAGPASRRAAEGRRVDPPFPDGQKLQRRVGCSENIYERTGGHSATTPRSAKVGGVSVSGQPRTPETTTPTHPRSLSRPYACHGPRVRGP</sequence>
<dbReference type="RefSeq" id="YP_009046514.1">
    <property type="nucleotide sequence ID" value="NC_024450.1"/>
</dbReference>
<feature type="compositionally biased region" description="Low complexity" evidence="1">
    <location>
        <begin position="79"/>
        <end position="91"/>
    </location>
</feature>
<proteinExistence type="predicted"/>
<evidence type="ECO:0000313" key="3">
    <source>
        <dbReference type="Proteomes" id="UP000146149"/>
    </source>
</evidence>
<name>A0A068ERZ7_9ALPH</name>
<dbReference type="Proteomes" id="UP000146149">
    <property type="component" value="Segment"/>
</dbReference>
<evidence type="ECO:0000256" key="1">
    <source>
        <dbReference type="SAM" id="MobiDB-lite"/>
    </source>
</evidence>
<reference evidence="2 3" key="1">
    <citation type="journal article" date="2014" name="Virus Res.">
        <title>Molecular characterization of the complete genome of falconid herpesvirus strain S-18.</title>
        <authorList>
            <person name="Spatz S.J."/>
            <person name="Volkening J.D."/>
            <person name="Ross T.A."/>
        </authorList>
    </citation>
    <scope>NUCLEOTIDE SEQUENCE [LARGE SCALE GENOMIC DNA]</scope>
    <source>
        <strain evidence="2">S-18</strain>
    </source>
</reference>
<accession>A0A068ERZ7</accession>
<gene>
    <name evidence="2" type="ORF">FaHV1S18_030</name>
</gene>
<organism evidence="2 3">
    <name type="scientific">Falconid herpesvirus 1</name>
    <dbReference type="NCBI Taxonomy" id="1510155"/>
    <lineage>
        <taxon>Viruses</taxon>
        <taxon>Duplodnaviria</taxon>
        <taxon>Heunggongvirae</taxon>
        <taxon>Peploviricota</taxon>
        <taxon>Herviviricetes</taxon>
        <taxon>Herpesvirales</taxon>
        <taxon>Orthoherpesviridae</taxon>
        <taxon>Alphaherpesvirinae</taxon>
        <taxon>Mardivirus</taxon>
        <taxon>Mardivirus columbidalpha1</taxon>
    </lineage>
</organism>
<dbReference type="GeneID" id="19738318"/>
<dbReference type="KEGG" id="vg:19738318"/>
<dbReference type="EMBL" id="KJ668231">
    <property type="protein sequence ID" value="AID52720.1"/>
    <property type="molecule type" value="Genomic_DNA"/>
</dbReference>
<protein>
    <submittedName>
        <fullName evidence="2">Uncharacterized protein</fullName>
    </submittedName>
</protein>
<feature type="region of interest" description="Disordered" evidence="1">
    <location>
        <begin position="22"/>
        <end position="107"/>
    </location>
</feature>
<evidence type="ECO:0000313" key="2">
    <source>
        <dbReference type="EMBL" id="AID52720.1"/>
    </source>
</evidence>